<accession>A0A6A4TF02</accession>
<dbReference type="Proteomes" id="UP000438429">
    <property type="component" value="Unassembled WGS sequence"/>
</dbReference>
<dbReference type="AlphaFoldDB" id="A0A6A4TF02"/>
<gene>
    <name evidence="1" type="ORF">F2P81_002675</name>
</gene>
<dbReference type="EMBL" id="VEVO01000002">
    <property type="protein sequence ID" value="KAF0046146.1"/>
    <property type="molecule type" value="Genomic_DNA"/>
</dbReference>
<protein>
    <submittedName>
        <fullName evidence="1">Uncharacterized protein</fullName>
    </submittedName>
</protein>
<name>A0A6A4TF02_SCOMX</name>
<proteinExistence type="predicted"/>
<comment type="caution">
    <text evidence="1">The sequence shown here is derived from an EMBL/GenBank/DDBJ whole genome shotgun (WGS) entry which is preliminary data.</text>
</comment>
<reference evidence="1 2" key="1">
    <citation type="submission" date="2019-06" db="EMBL/GenBank/DDBJ databases">
        <title>Draft genomes of female and male turbot (Scophthalmus maximus).</title>
        <authorList>
            <person name="Xu H."/>
            <person name="Xu X.-W."/>
            <person name="Shao C."/>
            <person name="Chen S."/>
        </authorList>
    </citation>
    <scope>NUCLEOTIDE SEQUENCE [LARGE SCALE GENOMIC DNA]</scope>
    <source>
        <strain evidence="1">Ysfricsl-2016a</strain>
        <tissue evidence="1">Blood</tissue>
    </source>
</reference>
<evidence type="ECO:0000313" key="2">
    <source>
        <dbReference type="Proteomes" id="UP000438429"/>
    </source>
</evidence>
<sequence>MPAARGRNGEVPAKRTVAHDAALYSVNRRNDTVQSNVFRCDSMNDKKVTFRNLTERQELAVESTVHAGNSHLNSLTSEDVTPHGAAATFAPSVLSFKGHDFKYLDRMRSHERPMAPHAEPL</sequence>
<organism evidence="1 2">
    <name type="scientific">Scophthalmus maximus</name>
    <name type="common">Turbot</name>
    <name type="synonym">Psetta maxima</name>
    <dbReference type="NCBI Taxonomy" id="52904"/>
    <lineage>
        <taxon>Eukaryota</taxon>
        <taxon>Metazoa</taxon>
        <taxon>Chordata</taxon>
        <taxon>Craniata</taxon>
        <taxon>Vertebrata</taxon>
        <taxon>Euteleostomi</taxon>
        <taxon>Actinopterygii</taxon>
        <taxon>Neopterygii</taxon>
        <taxon>Teleostei</taxon>
        <taxon>Neoteleostei</taxon>
        <taxon>Acanthomorphata</taxon>
        <taxon>Carangaria</taxon>
        <taxon>Pleuronectiformes</taxon>
        <taxon>Pleuronectoidei</taxon>
        <taxon>Scophthalmidae</taxon>
        <taxon>Scophthalmus</taxon>
    </lineage>
</organism>
<evidence type="ECO:0000313" key="1">
    <source>
        <dbReference type="EMBL" id="KAF0046146.1"/>
    </source>
</evidence>